<protein>
    <submittedName>
        <fullName evidence="1">Uncharacterized protein</fullName>
    </submittedName>
</protein>
<reference evidence="1" key="2">
    <citation type="journal article" date="2015" name="Fish Shellfish Immunol.">
        <title>Early steps in the European eel (Anguilla anguilla)-Vibrio vulnificus interaction in the gills: Role of the RtxA13 toxin.</title>
        <authorList>
            <person name="Callol A."/>
            <person name="Pajuelo D."/>
            <person name="Ebbesson L."/>
            <person name="Teles M."/>
            <person name="MacKenzie S."/>
            <person name="Amaro C."/>
        </authorList>
    </citation>
    <scope>NUCLEOTIDE SEQUENCE</scope>
</reference>
<reference evidence="1" key="1">
    <citation type="submission" date="2014-11" db="EMBL/GenBank/DDBJ databases">
        <authorList>
            <person name="Amaro Gonzalez C."/>
        </authorList>
    </citation>
    <scope>NUCLEOTIDE SEQUENCE</scope>
</reference>
<sequence length="23" mass="2526">MVIGTHASRDIFGSFKMTNKPTS</sequence>
<name>A0A0E9SNX1_ANGAN</name>
<dbReference type="EMBL" id="GBXM01065645">
    <property type="protein sequence ID" value="JAH42932.1"/>
    <property type="molecule type" value="Transcribed_RNA"/>
</dbReference>
<dbReference type="AlphaFoldDB" id="A0A0E9SNX1"/>
<organism evidence="1">
    <name type="scientific">Anguilla anguilla</name>
    <name type="common">European freshwater eel</name>
    <name type="synonym">Muraena anguilla</name>
    <dbReference type="NCBI Taxonomy" id="7936"/>
    <lineage>
        <taxon>Eukaryota</taxon>
        <taxon>Metazoa</taxon>
        <taxon>Chordata</taxon>
        <taxon>Craniata</taxon>
        <taxon>Vertebrata</taxon>
        <taxon>Euteleostomi</taxon>
        <taxon>Actinopterygii</taxon>
        <taxon>Neopterygii</taxon>
        <taxon>Teleostei</taxon>
        <taxon>Anguilliformes</taxon>
        <taxon>Anguillidae</taxon>
        <taxon>Anguilla</taxon>
    </lineage>
</organism>
<evidence type="ECO:0000313" key="1">
    <source>
        <dbReference type="EMBL" id="JAH42932.1"/>
    </source>
</evidence>
<proteinExistence type="predicted"/>
<accession>A0A0E9SNX1</accession>